<evidence type="ECO:0000256" key="3">
    <source>
        <dbReference type="ARBA" id="ARBA00022603"/>
    </source>
</evidence>
<comment type="similarity">
    <text evidence="2 7">Belongs to the NDUFAF7 family.</text>
</comment>
<sequence length="449" mass="48593">MVDAVGKAVGSSHSLLICPILTLQVTGPVPVASYMRMCLTADVGGYYTGALPSSRDPFGRSGDFVTSPEISQVFGEMVGLWLVSECFSQPKTDEIYVMEVGPGRGTLMDDVLRTMKKWPLISQVSHVYMVEASPELRQTQKNLLCGPDTPLIHDKAAGTWSAPWKHSAHVTIVWSETLQSVPKISTAMPLIIAHEFFDALPIHIFESVAVANEPGQHWRELMVSPTPPDSTHDSLRTPRAERAGAVPDFQLHRATAPTQFSRHLPEMSGRYKSIKQIPNAVIEVCPEADRYAADFAERIGGGRKFVKGVPSGAALIIDYGPADSVPVNSLRGIKGHQRVSPFSEAGLVDVSADVDFEAVADAALESSAGVEVHGPVQQGDFLSMMGMRERSERVAAKVDTKTGDLIEAASRRLMDKGPTGMGKVYKVMAILPWNHGQRIPVGFGGDVQV</sequence>
<reference evidence="8 9" key="1">
    <citation type="submission" date="2015-03" db="EMBL/GenBank/DDBJ databases">
        <authorList>
            <person name="Radwan O."/>
            <person name="Al-Naeli F.A."/>
            <person name="Rendon G.A."/>
            <person name="Fields C."/>
        </authorList>
    </citation>
    <scope>NUCLEOTIDE SEQUENCE [LARGE SCALE GENOMIC DNA]</scope>
    <source>
        <strain evidence="8">CR-DP1</strain>
    </source>
</reference>
<dbReference type="PANTHER" id="PTHR12049:SF7">
    <property type="entry name" value="PROTEIN ARGININE METHYLTRANSFERASE NDUFAF7, MITOCHONDRIAL"/>
    <property type="match status" value="1"/>
</dbReference>
<evidence type="ECO:0000313" key="9">
    <source>
        <dbReference type="Proteomes" id="UP000033483"/>
    </source>
</evidence>
<dbReference type="SUPFAM" id="SSF53335">
    <property type="entry name" value="S-adenosyl-L-methionine-dependent methyltransferases"/>
    <property type="match status" value="1"/>
</dbReference>
<dbReference type="AlphaFoldDB" id="A0A0F4ZB61"/>
<comment type="catalytic activity">
    <reaction evidence="6 7">
        <text>L-arginyl-[protein] + 2 S-adenosyl-L-methionine = N(omega),N(omega)'-dimethyl-L-arginyl-[protein] + 2 S-adenosyl-L-homocysteine + 2 H(+)</text>
        <dbReference type="Rhea" id="RHEA:48108"/>
        <dbReference type="Rhea" id="RHEA-COMP:10532"/>
        <dbReference type="Rhea" id="RHEA-COMP:11992"/>
        <dbReference type="ChEBI" id="CHEBI:15378"/>
        <dbReference type="ChEBI" id="CHEBI:29965"/>
        <dbReference type="ChEBI" id="CHEBI:57856"/>
        <dbReference type="ChEBI" id="CHEBI:59789"/>
        <dbReference type="ChEBI" id="CHEBI:88221"/>
        <dbReference type="EC" id="2.1.1.320"/>
    </reaction>
</comment>
<dbReference type="Proteomes" id="UP000033483">
    <property type="component" value="Unassembled WGS sequence"/>
</dbReference>
<dbReference type="GO" id="GO:0035243">
    <property type="term" value="F:protein-arginine omega-N symmetric methyltransferase activity"/>
    <property type="evidence" value="ECO:0007669"/>
    <property type="project" value="UniProtKB-EC"/>
</dbReference>
<evidence type="ECO:0000256" key="2">
    <source>
        <dbReference type="ARBA" id="ARBA00005891"/>
    </source>
</evidence>
<comment type="caution">
    <text evidence="8">The sequence shown here is derived from an EMBL/GenBank/DDBJ whole genome shotgun (WGS) entry which is preliminary data.</text>
</comment>
<dbReference type="EC" id="2.1.1.320" evidence="7"/>
<evidence type="ECO:0000256" key="5">
    <source>
        <dbReference type="ARBA" id="ARBA00023128"/>
    </source>
</evidence>
<evidence type="ECO:0000256" key="1">
    <source>
        <dbReference type="ARBA" id="ARBA00004173"/>
    </source>
</evidence>
<keyword evidence="4 7" id="KW-0808">Transferase</keyword>
<gene>
    <name evidence="8" type="ORF">TD95_004928</name>
</gene>
<keyword evidence="9" id="KW-1185">Reference proteome</keyword>
<keyword evidence="3 7" id="KW-0489">Methyltransferase</keyword>
<keyword evidence="5 7" id="KW-0496">Mitochondrion</keyword>
<dbReference type="Pfam" id="PF02636">
    <property type="entry name" value="Methyltransf_28"/>
    <property type="match status" value="1"/>
</dbReference>
<comment type="subcellular location">
    <subcellularLocation>
        <location evidence="1 7">Mitochondrion</location>
    </subcellularLocation>
</comment>
<evidence type="ECO:0000256" key="7">
    <source>
        <dbReference type="RuleBase" id="RU364114"/>
    </source>
</evidence>
<dbReference type="Gene3D" id="3.40.50.12710">
    <property type="match status" value="1"/>
</dbReference>
<dbReference type="InterPro" id="IPR029063">
    <property type="entry name" value="SAM-dependent_MTases_sf"/>
</dbReference>
<name>A0A0F4ZB61_9PEZI</name>
<dbReference type="GO" id="GO:0005739">
    <property type="term" value="C:mitochondrion"/>
    <property type="evidence" value="ECO:0007669"/>
    <property type="project" value="UniProtKB-SubCell"/>
</dbReference>
<dbReference type="GO" id="GO:0032981">
    <property type="term" value="P:mitochondrial respiratory chain complex I assembly"/>
    <property type="evidence" value="ECO:0007669"/>
    <property type="project" value="TreeGrafter"/>
</dbReference>
<dbReference type="EMBL" id="LAEV01001774">
    <property type="protein sequence ID" value="KKA27371.1"/>
    <property type="molecule type" value="Genomic_DNA"/>
</dbReference>
<accession>A0A0F4ZB61</accession>
<dbReference type="GO" id="GO:0032259">
    <property type="term" value="P:methylation"/>
    <property type="evidence" value="ECO:0007669"/>
    <property type="project" value="UniProtKB-KW"/>
</dbReference>
<dbReference type="InterPro" id="IPR038375">
    <property type="entry name" value="NDUFAF7_sf"/>
</dbReference>
<evidence type="ECO:0000313" key="8">
    <source>
        <dbReference type="EMBL" id="KKA27371.1"/>
    </source>
</evidence>
<dbReference type="PANTHER" id="PTHR12049">
    <property type="entry name" value="PROTEIN ARGININE METHYLTRANSFERASE NDUFAF7, MITOCHONDRIAL"/>
    <property type="match status" value="1"/>
</dbReference>
<evidence type="ECO:0000256" key="4">
    <source>
        <dbReference type="ARBA" id="ARBA00022679"/>
    </source>
</evidence>
<dbReference type="OrthoDB" id="5595109at2759"/>
<organism evidence="8 9">
    <name type="scientific">Thielaviopsis punctulata</name>
    <dbReference type="NCBI Taxonomy" id="72032"/>
    <lineage>
        <taxon>Eukaryota</taxon>
        <taxon>Fungi</taxon>
        <taxon>Dikarya</taxon>
        <taxon>Ascomycota</taxon>
        <taxon>Pezizomycotina</taxon>
        <taxon>Sordariomycetes</taxon>
        <taxon>Hypocreomycetidae</taxon>
        <taxon>Microascales</taxon>
        <taxon>Ceratocystidaceae</taxon>
        <taxon>Thielaviopsis</taxon>
    </lineage>
</organism>
<comment type="function">
    <text evidence="7">Arginine methyltransferase involved in the assembly or stability of mitochondrial NADH:ubiquinone oxidoreductase complex (complex I).</text>
</comment>
<dbReference type="InterPro" id="IPR003788">
    <property type="entry name" value="NDUFAF7"/>
</dbReference>
<evidence type="ECO:0000256" key="6">
    <source>
        <dbReference type="ARBA" id="ARBA00048612"/>
    </source>
</evidence>
<protein>
    <recommendedName>
        <fullName evidence="7">Protein arginine methyltransferase NDUFAF7</fullName>
        <ecNumber evidence="7">2.1.1.320</ecNumber>
    </recommendedName>
</protein>
<proteinExistence type="inferred from homology"/>